<gene>
    <name evidence="1" type="ORF">BXZ70DRAFT_940998</name>
</gene>
<evidence type="ECO:0000313" key="1">
    <source>
        <dbReference type="EMBL" id="KAH8099759.1"/>
    </source>
</evidence>
<proteinExistence type="predicted"/>
<evidence type="ECO:0000313" key="2">
    <source>
        <dbReference type="Proteomes" id="UP000813824"/>
    </source>
</evidence>
<dbReference type="EMBL" id="JAEVFJ010000018">
    <property type="protein sequence ID" value="KAH8099759.1"/>
    <property type="molecule type" value="Genomic_DNA"/>
</dbReference>
<dbReference type="OrthoDB" id="4202165at2759"/>
<dbReference type="AlphaFoldDB" id="A0A8K0ULX9"/>
<accession>A0A8K0ULX9</accession>
<dbReference type="Proteomes" id="UP000813824">
    <property type="component" value="Unassembled WGS sequence"/>
</dbReference>
<sequence length="266" mass="29646">MSFTQTLTRPSPKHFTSLVLIGESPLGRDPAEVLDFALSRLQEVGVKLIEWRALIYRRMKVPLMVKDYSYLVPDDQVALASTTLADLGLPLTAPTKFNLNVYGDFEARGRRHLITRDTSGFLAQHIMLYPQSFSILSEADLETAPPSHHISPRSPTIRVPSVPAVYASLIRMLLNCPPLGSTWTILQCELSELVGYHLLDLCDGFVDPGDEQEWKNKKVDEKIPSAVDIVQSWGKNGRWKDGEGWIAEALVVLVRTGDLPPLARTS</sequence>
<protein>
    <submittedName>
        <fullName evidence="1">Uncharacterized protein</fullName>
    </submittedName>
</protein>
<comment type="caution">
    <text evidence="1">The sequence shown here is derived from an EMBL/GenBank/DDBJ whole genome shotgun (WGS) entry which is preliminary data.</text>
</comment>
<organism evidence="1 2">
    <name type="scientific">Cristinia sonorae</name>
    <dbReference type="NCBI Taxonomy" id="1940300"/>
    <lineage>
        <taxon>Eukaryota</taxon>
        <taxon>Fungi</taxon>
        <taxon>Dikarya</taxon>
        <taxon>Basidiomycota</taxon>
        <taxon>Agaricomycotina</taxon>
        <taxon>Agaricomycetes</taxon>
        <taxon>Agaricomycetidae</taxon>
        <taxon>Agaricales</taxon>
        <taxon>Pleurotineae</taxon>
        <taxon>Stephanosporaceae</taxon>
        <taxon>Cristinia</taxon>
    </lineage>
</organism>
<reference evidence="1" key="1">
    <citation type="journal article" date="2021" name="New Phytol.">
        <title>Evolutionary innovations through gain and loss of genes in the ectomycorrhizal Boletales.</title>
        <authorList>
            <person name="Wu G."/>
            <person name="Miyauchi S."/>
            <person name="Morin E."/>
            <person name="Kuo A."/>
            <person name="Drula E."/>
            <person name="Varga T."/>
            <person name="Kohler A."/>
            <person name="Feng B."/>
            <person name="Cao Y."/>
            <person name="Lipzen A."/>
            <person name="Daum C."/>
            <person name="Hundley H."/>
            <person name="Pangilinan J."/>
            <person name="Johnson J."/>
            <person name="Barry K."/>
            <person name="LaButti K."/>
            <person name="Ng V."/>
            <person name="Ahrendt S."/>
            <person name="Min B."/>
            <person name="Choi I.G."/>
            <person name="Park H."/>
            <person name="Plett J.M."/>
            <person name="Magnuson J."/>
            <person name="Spatafora J.W."/>
            <person name="Nagy L.G."/>
            <person name="Henrissat B."/>
            <person name="Grigoriev I.V."/>
            <person name="Yang Z.L."/>
            <person name="Xu J."/>
            <person name="Martin F.M."/>
        </authorList>
    </citation>
    <scope>NUCLEOTIDE SEQUENCE</scope>
    <source>
        <strain evidence="1">KKN 215</strain>
    </source>
</reference>
<keyword evidence="2" id="KW-1185">Reference proteome</keyword>
<name>A0A8K0ULX9_9AGAR</name>